<protein>
    <submittedName>
        <fullName evidence="11">ABC transporter ATP-binding protein</fullName>
    </submittedName>
</protein>
<dbReference type="PROSITE" id="PS00211">
    <property type="entry name" value="ABC_TRANSPORTER_1"/>
    <property type="match status" value="1"/>
</dbReference>
<dbReference type="PANTHER" id="PTHR43394:SF1">
    <property type="entry name" value="ATP-BINDING CASSETTE SUB-FAMILY B MEMBER 10, MITOCHONDRIAL"/>
    <property type="match status" value="1"/>
</dbReference>
<dbReference type="FunFam" id="3.40.50.300:FF:000287">
    <property type="entry name" value="Multidrug ABC transporter ATP-binding protein"/>
    <property type="match status" value="1"/>
</dbReference>
<reference evidence="11" key="1">
    <citation type="submission" date="2020-07" db="EMBL/GenBank/DDBJ databases">
        <title>Vallitalea pronyensis genome.</title>
        <authorList>
            <person name="Postec A."/>
        </authorList>
    </citation>
    <scope>NUCLEOTIDE SEQUENCE</scope>
    <source>
        <strain evidence="11">FatNI3</strain>
    </source>
</reference>
<dbReference type="PROSITE" id="PS50893">
    <property type="entry name" value="ABC_TRANSPORTER_2"/>
    <property type="match status" value="1"/>
</dbReference>
<gene>
    <name evidence="11" type="ORF">HZI73_11940</name>
</gene>
<keyword evidence="3 8" id="KW-0812">Transmembrane</keyword>
<evidence type="ECO:0000256" key="8">
    <source>
        <dbReference type="SAM" id="Phobius"/>
    </source>
</evidence>
<dbReference type="CDD" id="cd18545">
    <property type="entry name" value="ABC_6TM_YknV_like"/>
    <property type="match status" value="1"/>
</dbReference>
<dbReference type="PANTHER" id="PTHR43394">
    <property type="entry name" value="ATP-DEPENDENT PERMEASE MDL1, MITOCHONDRIAL"/>
    <property type="match status" value="1"/>
</dbReference>
<evidence type="ECO:0000256" key="3">
    <source>
        <dbReference type="ARBA" id="ARBA00022692"/>
    </source>
</evidence>
<evidence type="ECO:0000313" key="11">
    <source>
        <dbReference type="EMBL" id="QUI22955.1"/>
    </source>
</evidence>
<sequence>MARNKFDVDEELQTLFNGQHLKRLMGYIRPHRKALTITVMLMIISSIALLLGPYLVREAIDHKIPDKDVDGLIMISIGLALAMLTSSVCLKFRIRLMSSVAQKIIYTLREDIFLHLQKLPFSYFDNRPHGKIIIRVVNYVNALNDLLQNGIINVITDMFSLIFIVIFMFAIDVRLTLISMVGLPVLIVVTFLLKRAQRIRWQRVSSKQSNLNAYVHESICGIKVTQSFAREEENKNIFNTCNSAYKKSWMSAVRLVHLMWPISENISTLSISLLFYMGTSWLAYGEYIITVGTLVAFVSYIGRFWGPIMNLSNFYNQIIMAMAYLERIFETLDEEIVVKDQKDAYPIPTIAGSVTFSNVGFAYEENNPILKGINFHVEAGERIALVGSTGSGKTTIINLISRFYDIQEGDIFVDGHDIQKVTLASLRQQMGIMMQDTFIFSGTIMDNIRYGKRDATEEEIIQAAKEVKAHDFIMKMQDGYQTEVNERGSRLSVGQRQLISFARALLAKPAILILDEATSSIDTKTEMALQEGLERLLEGRTSFVVAHRLATIKNADRIFYIRDGRIIEAGTHEELIDLGGAYYKLFMTQYEILNNDIAL</sequence>
<dbReference type="AlphaFoldDB" id="A0A8J8MJT6"/>
<keyword evidence="7 8" id="KW-0472">Membrane</keyword>
<dbReference type="RefSeq" id="WP_212698452.1">
    <property type="nucleotide sequence ID" value="NZ_CP058649.1"/>
</dbReference>
<feature type="domain" description="ABC transmembrane type-1" evidence="10">
    <location>
        <begin position="37"/>
        <end position="320"/>
    </location>
</feature>
<comment type="subcellular location">
    <subcellularLocation>
        <location evidence="1">Cell membrane</location>
        <topology evidence="1">Multi-pass membrane protein</topology>
    </subcellularLocation>
</comment>
<dbReference type="SUPFAM" id="SSF52540">
    <property type="entry name" value="P-loop containing nucleoside triphosphate hydrolases"/>
    <property type="match status" value="1"/>
</dbReference>
<dbReference type="InterPro" id="IPR017871">
    <property type="entry name" value="ABC_transporter-like_CS"/>
</dbReference>
<keyword evidence="2" id="KW-0813">Transport</keyword>
<keyword evidence="4" id="KW-0547">Nucleotide-binding</keyword>
<dbReference type="SUPFAM" id="SSF90123">
    <property type="entry name" value="ABC transporter transmembrane region"/>
    <property type="match status" value="1"/>
</dbReference>
<dbReference type="InterPro" id="IPR027417">
    <property type="entry name" value="P-loop_NTPase"/>
</dbReference>
<dbReference type="GO" id="GO:0005524">
    <property type="term" value="F:ATP binding"/>
    <property type="evidence" value="ECO:0007669"/>
    <property type="project" value="UniProtKB-KW"/>
</dbReference>
<dbReference type="Pfam" id="PF00664">
    <property type="entry name" value="ABC_membrane"/>
    <property type="match status" value="1"/>
</dbReference>
<evidence type="ECO:0000256" key="6">
    <source>
        <dbReference type="ARBA" id="ARBA00022989"/>
    </source>
</evidence>
<dbReference type="Gene3D" id="3.40.50.300">
    <property type="entry name" value="P-loop containing nucleotide triphosphate hydrolases"/>
    <property type="match status" value="1"/>
</dbReference>
<feature type="transmembrane region" description="Helical" evidence="8">
    <location>
        <begin position="71"/>
        <end position="90"/>
    </location>
</feature>
<keyword evidence="6 8" id="KW-1133">Transmembrane helix</keyword>
<dbReference type="InterPro" id="IPR003439">
    <property type="entry name" value="ABC_transporter-like_ATP-bd"/>
</dbReference>
<feature type="transmembrane region" description="Helical" evidence="8">
    <location>
        <begin position="151"/>
        <end position="171"/>
    </location>
</feature>
<evidence type="ECO:0000313" key="12">
    <source>
        <dbReference type="Proteomes" id="UP000683246"/>
    </source>
</evidence>
<dbReference type="Gene3D" id="1.20.1560.10">
    <property type="entry name" value="ABC transporter type 1, transmembrane domain"/>
    <property type="match status" value="1"/>
</dbReference>
<name>A0A8J8MJT6_9FIRM</name>
<evidence type="ECO:0000259" key="9">
    <source>
        <dbReference type="PROSITE" id="PS50893"/>
    </source>
</evidence>
<dbReference type="GO" id="GO:0016887">
    <property type="term" value="F:ATP hydrolysis activity"/>
    <property type="evidence" value="ECO:0007669"/>
    <property type="project" value="InterPro"/>
</dbReference>
<dbReference type="GO" id="GO:0015421">
    <property type="term" value="F:ABC-type oligopeptide transporter activity"/>
    <property type="evidence" value="ECO:0007669"/>
    <property type="project" value="TreeGrafter"/>
</dbReference>
<evidence type="ECO:0000256" key="2">
    <source>
        <dbReference type="ARBA" id="ARBA00022448"/>
    </source>
</evidence>
<dbReference type="InterPro" id="IPR036640">
    <property type="entry name" value="ABC1_TM_sf"/>
</dbReference>
<dbReference type="InterPro" id="IPR003593">
    <property type="entry name" value="AAA+_ATPase"/>
</dbReference>
<organism evidence="11 12">
    <name type="scientific">Vallitalea pronyensis</name>
    <dbReference type="NCBI Taxonomy" id="1348613"/>
    <lineage>
        <taxon>Bacteria</taxon>
        <taxon>Bacillati</taxon>
        <taxon>Bacillota</taxon>
        <taxon>Clostridia</taxon>
        <taxon>Lachnospirales</taxon>
        <taxon>Vallitaleaceae</taxon>
        <taxon>Vallitalea</taxon>
    </lineage>
</organism>
<dbReference type="InterPro" id="IPR011527">
    <property type="entry name" value="ABC1_TM_dom"/>
</dbReference>
<dbReference type="Pfam" id="PF00005">
    <property type="entry name" value="ABC_tran"/>
    <property type="match status" value="1"/>
</dbReference>
<dbReference type="EMBL" id="CP058649">
    <property type="protein sequence ID" value="QUI22955.1"/>
    <property type="molecule type" value="Genomic_DNA"/>
</dbReference>
<dbReference type="SMART" id="SM00382">
    <property type="entry name" value="AAA"/>
    <property type="match status" value="1"/>
</dbReference>
<dbReference type="GO" id="GO:0005886">
    <property type="term" value="C:plasma membrane"/>
    <property type="evidence" value="ECO:0007669"/>
    <property type="project" value="UniProtKB-SubCell"/>
</dbReference>
<evidence type="ECO:0000256" key="7">
    <source>
        <dbReference type="ARBA" id="ARBA00023136"/>
    </source>
</evidence>
<proteinExistence type="predicted"/>
<evidence type="ECO:0000256" key="1">
    <source>
        <dbReference type="ARBA" id="ARBA00004651"/>
    </source>
</evidence>
<dbReference type="PROSITE" id="PS50929">
    <property type="entry name" value="ABC_TM1F"/>
    <property type="match status" value="1"/>
</dbReference>
<dbReference type="Proteomes" id="UP000683246">
    <property type="component" value="Chromosome"/>
</dbReference>
<dbReference type="KEGG" id="vpy:HZI73_11940"/>
<feature type="transmembrane region" description="Helical" evidence="8">
    <location>
        <begin position="281"/>
        <end position="302"/>
    </location>
</feature>
<dbReference type="InterPro" id="IPR039421">
    <property type="entry name" value="Type_1_exporter"/>
</dbReference>
<keyword evidence="5 11" id="KW-0067">ATP-binding</keyword>
<feature type="transmembrane region" description="Helical" evidence="8">
    <location>
        <begin position="34"/>
        <end position="56"/>
    </location>
</feature>
<evidence type="ECO:0000259" key="10">
    <source>
        <dbReference type="PROSITE" id="PS50929"/>
    </source>
</evidence>
<feature type="transmembrane region" description="Helical" evidence="8">
    <location>
        <begin position="177"/>
        <end position="193"/>
    </location>
</feature>
<evidence type="ECO:0000256" key="4">
    <source>
        <dbReference type="ARBA" id="ARBA00022741"/>
    </source>
</evidence>
<evidence type="ECO:0000256" key="5">
    <source>
        <dbReference type="ARBA" id="ARBA00022840"/>
    </source>
</evidence>
<keyword evidence="12" id="KW-1185">Reference proteome</keyword>
<feature type="domain" description="ABC transporter" evidence="9">
    <location>
        <begin position="354"/>
        <end position="588"/>
    </location>
</feature>
<accession>A0A8J8MJT6</accession>